<sequence>MVNIQSDHIETSNSVKFLGIYIDQYLQWDVHLLQLCKKLNSACYSIRVLKEYLQQDTLLTVYYANFYSQLRYGIMFWGSAVATSELLIIQKKVIRIILGMKIKDSCRGKFKLLNILTFPAIYIYECLKFLFKNPLLFNHYIPNHTHHTRALNLTIPRHRLTLTERSPLYACIKFHNKLPSALKQEIQFGRFKRELFKYLVIVEPYTVVEYLEY</sequence>
<dbReference type="InParanoid" id="A0A6P7G940"/>
<proteinExistence type="predicted"/>
<dbReference type="RefSeq" id="XP_028145639.1">
    <property type="nucleotide sequence ID" value="XM_028289838.1"/>
</dbReference>
<dbReference type="AlphaFoldDB" id="A0A6P7G940"/>
<gene>
    <name evidence="1" type="primary">LOC114339217</name>
</gene>
<reference evidence="1" key="1">
    <citation type="submission" date="2025-08" db="UniProtKB">
        <authorList>
            <consortium name="RefSeq"/>
        </authorList>
    </citation>
    <scope>IDENTIFICATION</scope>
    <source>
        <tissue evidence="1">Whole insect</tissue>
    </source>
</reference>
<accession>A0A6P7G940</accession>
<protein>
    <submittedName>
        <fullName evidence="1">Uncharacterized protein LOC114339217</fullName>
    </submittedName>
</protein>
<organism evidence="1">
    <name type="scientific">Diabrotica virgifera virgifera</name>
    <name type="common">western corn rootworm</name>
    <dbReference type="NCBI Taxonomy" id="50390"/>
    <lineage>
        <taxon>Eukaryota</taxon>
        <taxon>Metazoa</taxon>
        <taxon>Ecdysozoa</taxon>
        <taxon>Arthropoda</taxon>
        <taxon>Hexapoda</taxon>
        <taxon>Insecta</taxon>
        <taxon>Pterygota</taxon>
        <taxon>Neoptera</taxon>
        <taxon>Endopterygota</taxon>
        <taxon>Coleoptera</taxon>
        <taxon>Polyphaga</taxon>
        <taxon>Cucujiformia</taxon>
        <taxon>Chrysomeloidea</taxon>
        <taxon>Chrysomelidae</taxon>
        <taxon>Galerucinae</taxon>
        <taxon>Diabroticina</taxon>
        <taxon>Diabroticites</taxon>
        <taxon>Diabrotica</taxon>
    </lineage>
</organism>
<evidence type="ECO:0000313" key="1">
    <source>
        <dbReference type="RefSeq" id="XP_028145639.1"/>
    </source>
</evidence>
<name>A0A6P7G940_DIAVI</name>